<comment type="similarity">
    <text evidence="5">Belongs to the YPP1 family.</text>
</comment>
<feature type="region of interest" description="Disordered" evidence="7">
    <location>
        <begin position="716"/>
        <end position="736"/>
    </location>
</feature>
<keyword evidence="9" id="KW-1185">Reference proteome</keyword>
<dbReference type="GO" id="GO:0005886">
    <property type="term" value="C:plasma membrane"/>
    <property type="evidence" value="ECO:0007669"/>
    <property type="project" value="UniProtKB-SubCell"/>
</dbReference>
<gene>
    <name evidence="8" type="ORF">DASC09_033010</name>
</gene>
<comment type="caution">
    <text evidence="8">The sequence shown here is derived from an EMBL/GenBank/DDBJ whole genome shotgun (WGS) entry which is preliminary data.</text>
</comment>
<dbReference type="Gene3D" id="1.25.40.10">
    <property type="entry name" value="Tetratricopeptide repeat domain"/>
    <property type="match status" value="1"/>
</dbReference>
<dbReference type="Proteomes" id="UP001360560">
    <property type="component" value="Unassembled WGS sequence"/>
</dbReference>
<dbReference type="PANTHER" id="PTHR23083:SF464">
    <property type="entry name" value="TETRATRICOPEPTIDE REPEAT DOMAIN 7, ISOFORM A"/>
    <property type="match status" value="1"/>
</dbReference>
<proteinExistence type="inferred from homology"/>
<evidence type="ECO:0000256" key="1">
    <source>
        <dbReference type="ARBA" id="ARBA00002550"/>
    </source>
</evidence>
<sequence length="1058" mass="120885">MSDKKGTSDLHLLLMSYYGGAFSEYSTNYYLLDKLDKDSVIYKLSVIESQLSREVNGNVVTPLPTSAPESYTIGNLGDNVQKICASNAKLTDPESIMGNLLLGHIYYLKSEPIKACKWLDKVNIDLAKLTNLETGEMAQDTQVARNFNQYCSIKKNVLQALISKDLNAIEKFINEKLLNVPAVSNIQGWYWLNVLFNSYFKLSHSKDSKVNFTTVHHSIKSNDLLLILTCVYFYDNFSQHLSDDFKAEFTQFFKKFVDVNIYKNTNLHFPSSHQTNYTLETMIYTISESFKQGISQYSYYDDIAKVTKEWDSLIDLDFFVDLVEFSVGKTYQSIKIFRSLIIVKILQFKRENLLTVDLSKNYNSLMEIIAITKNFKSFYDQSILKIQKKNISHTLIDEDHLLVLQTYTAFLEFMVNNLNVYQYGNVNASVLDKQSMRIDPSKFKSLQKFNGLLNANNLAFISEIKTSLHEAISTVENLTNLDLNDNSGLNGQNFLKNHLSSTKSLNIIISRAYHALISEKLFLLKIDTHQFKAFKRNEDSKLAVLDAFKKCLLLNNFSDLSYYLELVVFIMRFLSIEKYNNEIVSVLKSLLGLNLNYWKCWNLLLILANSNYGLLSEMSFDFIKKPTNDFGLNLVYTVELLMTNFLETSELLNNREQLKNFNILNELKNDLLELELTILKITDKKSGTESALSKLSELFELFHLLFKDYAEDDERQTATKPAAPRAGPSVDTSTIRDSVAASTKQSGLKIPRFKTFRRHKTMAKPTVSTIPQPSKKSSKLATNNFSSTKVFANKCLQKVWLFAADVYLKAGLFKDSESAIVEAENVGGVNEYTTYAFAKLLSGTNNVTSTKKLSAFNEFGRSIDIWEAESSTSSYVLSENWRAITGLAQLIMKECGYEDDIDVTGPSTQGSFVNDLEYIDDMTEDDDNDDDNEDATSFNDSMKSAYDDFGTMTLKTDNLSLDSEDGKFSGSIAKSSMFINEHDRQLAIMRVKLLIENNLVDNYYYHDNEKVWDCLHQVYYHIQDESKYLECLERAITIQGNRLVRDLKFLDQSFSYGL</sequence>
<evidence type="ECO:0000313" key="9">
    <source>
        <dbReference type="Proteomes" id="UP001360560"/>
    </source>
</evidence>
<evidence type="ECO:0000256" key="3">
    <source>
        <dbReference type="ARBA" id="ARBA00004463"/>
    </source>
</evidence>
<dbReference type="AlphaFoldDB" id="A0AAV5QMW8"/>
<evidence type="ECO:0000313" key="8">
    <source>
        <dbReference type="EMBL" id="GMM35976.1"/>
    </source>
</evidence>
<comment type="function">
    <text evidence="1">Involved in endocytosis.</text>
</comment>
<accession>A0AAV5QMW8</accession>
<reference evidence="8 9" key="1">
    <citation type="journal article" date="2023" name="Elife">
        <title>Identification of key yeast species and microbe-microbe interactions impacting larval growth of Drosophila in the wild.</title>
        <authorList>
            <person name="Mure A."/>
            <person name="Sugiura Y."/>
            <person name="Maeda R."/>
            <person name="Honda K."/>
            <person name="Sakurai N."/>
            <person name="Takahashi Y."/>
            <person name="Watada M."/>
            <person name="Katoh T."/>
            <person name="Gotoh A."/>
            <person name="Gotoh Y."/>
            <person name="Taniguchi I."/>
            <person name="Nakamura K."/>
            <person name="Hayashi T."/>
            <person name="Katayama T."/>
            <person name="Uemura T."/>
            <person name="Hattori Y."/>
        </authorList>
    </citation>
    <scope>NUCLEOTIDE SEQUENCE [LARGE SCALE GENOMIC DNA]</scope>
    <source>
        <strain evidence="8 9">SC-9</strain>
    </source>
</reference>
<dbReference type="RefSeq" id="XP_064852972.1">
    <property type="nucleotide sequence ID" value="XM_064996900.1"/>
</dbReference>
<keyword evidence="4" id="KW-0254">Endocytosis</keyword>
<dbReference type="PANTHER" id="PTHR23083">
    <property type="entry name" value="TETRATRICOPEPTIDE REPEAT PROTEIN, TPR"/>
    <property type="match status" value="1"/>
</dbReference>
<evidence type="ECO:0000256" key="7">
    <source>
        <dbReference type="SAM" id="MobiDB-lite"/>
    </source>
</evidence>
<protein>
    <recommendedName>
        <fullName evidence="6">Cargo-transport protein YPP1</fullName>
    </recommendedName>
</protein>
<evidence type="ECO:0000256" key="2">
    <source>
        <dbReference type="ARBA" id="ARBA00004413"/>
    </source>
</evidence>
<evidence type="ECO:0000256" key="6">
    <source>
        <dbReference type="ARBA" id="ARBA00039231"/>
    </source>
</evidence>
<dbReference type="GO" id="GO:0006897">
    <property type="term" value="P:endocytosis"/>
    <property type="evidence" value="ECO:0007669"/>
    <property type="project" value="UniProtKB-KW"/>
</dbReference>
<dbReference type="InterPro" id="IPR011990">
    <property type="entry name" value="TPR-like_helical_dom_sf"/>
</dbReference>
<dbReference type="GeneID" id="90073951"/>
<evidence type="ECO:0000256" key="5">
    <source>
        <dbReference type="ARBA" id="ARBA00038251"/>
    </source>
</evidence>
<dbReference type="EMBL" id="BTFZ01000011">
    <property type="protein sequence ID" value="GMM35976.1"/>
    <property type="molecule type" value="Genomic_DNA"/>
</dbReference>
<dbReference type="InterPro" id="IPR051722">
    <property type="entry name" value="Endocytosis_PI4K-reg_protein"/>
</dbReference>
<name>A0AAV5QMW8_9ASCO</name>
<comment type="subcellular location">
    <subcellularLocation>
        <location evidence="2">Cell membrane</location>
        <topology evidence="2">Peripheral membrane protein</topology>
        <orientation evidence="2">Cytoplasmic side</orientation>
    </subcellularLocation>
    <subcellularLocation>
        <location evidence="3">Cytoplasmic granule</location>
    </subcellularLocation>
</comment>
<organism evidence="8 9">
    <name type="scientific">Saccharomycopsis crataegensis</name>
    <dbReference type="NCBI Taxonomy" id="43959"/>
    <lineage>
        <taxon>Eukaryota</taxon>
        <taxon>Fungi</taxon>
        <taxon>Dikarya</taxon>
        <taxon>Ascomycota</taxon>
        <taxon>Saccharomycotina</taxon>
        <taxon>Saccharomycetes</taxon>
        <taxon>Saccharomycopsidaceae</taxon>
        <taxon>Saccharomycopsis</taxon>
    </lineage>
</organism>
<evidence type="ECO:0000256" key="4">
    <source>
        <dbReference type="ARBA" id="ARBA00022583"/>
    </source>
</evidence>